<evidence type="ECO:0000313" key="1">
    <source>
        <dbReference type="EMBL" id="KRX20395.1"/>
    </source>
</evidence>
<comment type="caution">
    <text evidence="1">The sequence shown here is derived from an EMBL/GenBank/DDBJ whole genome shotgun (WGS) entry which is preliminary data.</text>
</comment>
<dbReference type="AlphaFoldDB" id="A0A0V0S0Y1"/>
<accession>A0A0V0S0Y1</accession>
<evidence type="ECO:0000313" key="2">
    <source>
        <dbReference type="Proteomes" id="UP000054630"/>
    </source>
</evidence>
<dbReference type="EMBL" id="JYDL01000049">
    <property type="protein sequence ID" value="KRX20395.1"/>
    <property type="molecule type" value="Genomic_DNA"/>
</dbReference>
<dbReference type="Proteomes" id="UP000054630">
    <property type="component" value="Unassembled WGS sequence"/>
</dbReference>
<proteinExistence type="predicted"/>
<reference evidence="1 2" key="1">
    <citation type="submission" date="2015-01" db="EMBL/GenBank/DDBJ databases">
        <title>Evolution of Trichinella species and genotypes.</title>
        <authorList>
            <person name="Korhonen P.K."/>
            <person name="Edoardo P."/>
            <person name="Giuseppe L.R."/>
            <person name="Gasser R.B."/>
        </authorList>
    </citation>
    <scope>NUCLEOTIDE SEQUENCE [LARGE SCALE GENOMIC DNA]</scope>
    <source>
        <strain evidence="1">ISS37</strain>
    </source>
</reference>
<gene>
    <name evidence="1" type="ORF">T07_7815</name>
</gene>
<protein>
    <submittedName>
        <fullName evidence="1">Uncharacterized protein</fullName>
    </submittedName>
</protein>
<dbReference type="OrthoDB" id="10319592at2759"/>
<organism evidence="1 2">
    <name type="scientific">Trichinella nelsoni</name>
    <dbReference type="NCBI Taxonomy" id="6336"/>
    <lineage>
        <taxon>Eukaryota</taxon>
        <taxon>Metazoa</taxon>
        <taxon>Ecdysozoa</taxon>
        <taxon>Nematoda</taxon>
        <taxon>Enoplea</taxon>
        <taxon>Dorylaimia</taxon>
        <taxon>Trichinellida</taxon>
        <taxon>Trichinellidae</taxon>
        <taxon>Trichinella</taxon>
    </lineage>
</organism>
<name>A0A0V0S0Y1_9BILA</name>
<sequence>MESHFVKTNRKDFYDIESYYNHFQPIKDRNAKKLWKKNITDVLEKMKNITQAEISGNYELREF</sequence>
<keyword evidence="2" id="KW-1185">Reference proteome</keyword>